<sequence>MLNNFFKDKRINYKDFLLILSSWYFILFSNYFLKEREFAALLYIGEFFSFILTTLGYMLFLFLAYLYFQILYDFSLKDLGFKFNFKKLNLKALLAGLILLTVGVILININAAQITTQNFKPLYIINDLRLIIRALPVLAAVFLAAFFQAAALQFLFNKIVFSLFDLYLPSIIASLFTGLFAPILVLQFEPGFILIVFISVIISNYFYQESDYNLLGAVVFYASFLTLYISFIYGFNFLIF</sequence>
<feature type="transmembrane region" description="Helical" evidence="1">
    <location>
        <begin position="166"/>
        <end position="185"/>
    </location>
</feature>
<keyword evidence="1" id="KW-0472">Membrane</keyword>
<comment type="caution">
    <text evidence="2">The sequence shown here is derived from an EMBL/GenBank/DDBJ whole genome shotgun (WGS) entry which is preliminary data.</text>
</comment>
<dbReference type="RefSeq" id="WP_229345485.1">
    <property type="nucleotide sequence ID" value="NZ_JAJFAT010000008.1"/>
</dbReference>
<organism evidence="2 3">
    <name type="scientific">Halanaerobium polyolivorans</name>
    <dbReference type="NCBI Taxonomy" id="2886943"/>
    <lineage>
        <taxon>Bacteria</taxon>
        <taxon>Bacillati</taxon>
        <taxon>Bacillota</taxon>
        <taxon>Clostridia</taxon>
        <taxon>Halanaerobiales</taxon>
        <taxon>Halanaerobiaceae</taxon>
        <taxon>Halanaerobium</taxon>
    </lineage>
</organism>
<dbReference type="EMBL" id="JAJFAT010000008">
    <property type="protein sequence ID" value="MCC3145045.1"/>
    <property type="molecule type" value="Genomic_DNA"/>
</dbReference>
<name>A0AAW4WVC3_9FIRM</name>
<reference evidence="2 3" key="1">
    <citation type="submission" date="2021-10" db="EMBL/GenBank/DDBJ databases">
        <authorList>
            <person name="Grouzdev D.S."/>
            <person name="Pantiukh K.S."/>
            <person name="Krutkina M.S."/>
        </authorList>
    </citation>
    <scope>NUCLEOTIDE SEQUENCE [LARGE SCALE GENOMIC DNA]</scope>
    <source>
        <strain evidence="2 3">Z-7514</strain>
    </source>
</reference>
<keyword evidence="1" id="KW-0812">Transmembrane</keyword>
<dbReference type="AlphaFoldDB" id="A0AAW4WVC3"/>
<feature type="transmembrane region" description="Helical" evidence="1">
    <location>
        <begin position="192"/>
        <end position="208"/>
    </location>
</feature>
<keyword evidence="3" id="KW-1185">Reference proteome</keyword>
<evidence type="ECO:0000256" key="1">
    <source>
        <dbReference type="SAM" id="Phobius"/>
    </source>
</evidence>
<evidence type="ECO:0000313" key="2">
    <source>
        <dbReference type="EMBL" id="MCC3145045.1"/>
    </source>
</evidence>
<evidence type="ECO:0000313" key="3">
    <source>
        <dbReference type="Proteomes" id="UP001199296"/>
    </source>
</evidence>
<accession>A0AAW4WVC3</accession>
<protein>
    <recommendedName>
        <fullName evidence="4">Abortive infection protein</fullName>
    </recommendedName>
</protein>
<proteinExistence type="predicted"/>
<feature type="transmembrane region" description="Helical" evidence="1">
    <location>
        <begin position="214"/>
        <end position="239"/>
    </location>
</feature>
<dbReference type="Proteomes" id="UP001199296">
    <property type="component" value="Unassembled WGS sequence"/>
</dbReference>
<feature type="transmembrane region" description="Helical" evidence="1">
    <location>
        <begin position="130"/>
        <end position="154"/>
    </location>
</feature>
<feature type="transmembrane region" description="Helical" evidence="1">
    <location>
        <begin position="88"/>
        <end position="109"/>
    </location>
</feature>
<keyword evidence="1" id="KW-1133">Transmembrane helix</keyword>
<gene>
    <name evidence="2" type="ORF">LJ207_06885</name>
</gene>
<evidence type="ECO:0008006" key="4">
    <source>
        <dbReference type="Google" id="ProtNLM"/>
    </source>
</evidence>
<feature type="transmembrane region" description="Helical" evidence="1">
    <location>
        <begin position="16"/>
        <end position="33"/>
    </location>
</feature>
<feature type="transmembrane region" description="Helical" evidence="1">
    <location>
        <begin position="40"/>
        <end position="68"/>
    </location>
</feature>